<dbReference type="AlphaFoldDB" id="A0AAW1I8I3"/>
<sequence length="124" mass="14335">MAKIIGNQLKKYQKQAGRIYLEQIFTLPHKVFLAGSYSEQFSVGRGLRQQDQICMIKSASLIDHNKVEYSAYACQDRLLGLWQVTTGFDLDSRQVDRISALFLRLCRCLGSILWLCFHKIRGEF</sequence>
<evidence type="ECO:0000313" key="1">
    <source>
        <dbReference type="EMBL" id="KAK9685235.1"/>
    </source>
</evidence>
<evidence type="ECO:0000313" key="2">
    <source>
        <dbReference type="Proteomes" id="UP001458880"/>
    </source>
</evidence>
<dbReference type="EMBL" id="JASPKY010000793">
    <property type="protein sequence ID" value="KAK9685235.1"/>
    <property type="molecule type" value="Genomic_DNA"/>
</dbReference>
<reference evidence="1 2" key="1">
    <citation type="journal article" date="2024" name="BMC Genomics">
        <title>De novo assembly and annotation of Popillia japonica's genome with initial clues to its potential as an invasive pest.</title>
        <authorList>
            <person name="Cucini C."/>
            <person name="Boschi S."/>
            <person name="Funari R."/>
            <person name="Cardaioli E."/>
            <person name="Iannotti N."/>
            <person name="Marturano G."/>
            <person name="Paoli F."/>
            <person name="Bruttini M."/>
            <person name="Carapelli A."/>
            <person name="Frati F."/>
            <person name="Nardi F."/>
        </authorList>
    </citation>
    <scope>NUCLEOTIDE SEQUENCE [LARGE SCALE GENOMIC DNA]</scope>
    <source>
        <strain evidence="1">DMR45628</strain>
    </source>
</reference>
<proteinExistence type="predicted"/>
<keyword evidence="2" id="KW-1185">Reference proteome</keyword>
<name>A0AAW1I8I3_POPJA</name>
<gene>
    <name evidence="1" type="ORF">QE152_g38200</name>
</gene>
<accession>A0AAW1I8I3</accession>
<comment type="caution">
    <text evidence="1">The sequence shown here is derived from an EMBL/GenBank/DDBJ whole genome shotgun (WGS) entry which is preliminary data.</text>
</comment>
<protein>
    <submittedName>
        <fullName evidence="1">Uncharacterized protein</fullName>
    </submittedName>
</protein>
<dbReference type="Proteomes" id="UP001458880">
    <property type="component" value="Unassembled WGS sequence"/>
</dbReference>
<organism evidence="1 2">
    <name type="scientific">Popillia japonica</name>
    <name type="common">Japanese beetle</name>
    <dbReference type="NCBI Taxonomy" id="7064"/>
    <lineage>
        <taxon>Eukaryota</taxon>
        <taxon>Metazoa</taxon>
        <taxon>Ecdysozoa</taxon>
        <taxon>Arthropoda</taxon>
        <taxon>Hexapoda</taxon>
        <taxon>Insecta</taxon>
        <taxon>Pterygota</taxon>
        <taxon>Neoptera</taxon>
        <taxon>Endopterygota</taxon>
        <taxon>Coleoptera</taxon>
        <taxon>Polyphaga</taxon>
        <taxon>Scarabaeiformia</taxon>
        <taxon>Scarabaeidae</taxon>
        <taxon>Rutelinae</taxon>
        <taxon>Popillia</taxon>
    </lineage>
</organism>